<keyword evidence="3" id="KW-1185">Reference proteome</keyword>
<organism evidence="2 3">
    <name type="scientific">Pomacea canaliculata</name>
    <name type="common">Golden apple snail</name>
    <dbReference type="NCBI Taxonomy" id="400727"/>
    <lineage>
        <taxon>Eukaryota</taxon>
        <taxon>Metazoa</taxon>
        <taxon>Spiralia</taxon>
        <taxon>Lophotrochozoa</taxon>
        <taxon>Mollusca</taxon>
        <taxon>Gastropoda</taxon>
        <taxon>Caenogastropoda</taxon>
        <taxon>Architaenioglossa</taxon>
        <taxon>Ampullarioidea</taxon>
        <taxon>Ampullariidae</taxon>
        <taxon>Pomacea</taxon>
    </lineage>
</organism>
<comment type="caution">
    <text evidence="2">The sequence shown here is derived from an EMBL/GenBank/DDBJ whole genome shotgun (WGS) entry which is preliminary data.</text>
</comment>
<protein>
    <submittedName>
        <fullName evidence="2">Uncharacterized protein</fullName>
    </submittedName>
</protein>
<feature type="region of interest" description="Disordered" evidence="1">
    <location>
        <begin position="1"/>
        <end position="95"/>
    </location>
</feature>
<accession>A0A2T7P3S6</accession>
<proteinExistence type="predicted"/>
<reference evidence="2 3" key="1">
    <citation type="submission" date="2018-04" db="EMBL/GenBank/DDBJ databases">
        <title>The genome of golden apple snail Pomacea canaliculata provides insight into stress tolerance and invasive adaptation.</title>
        <authorList>
            <person name="Liu C."/>
            <person name="Liu B."/>
            <person name="Ren Y."/>
            <person name="Zhang Y."/>
            <person name="Wang H."/>
            <person name="Li S."/>
            <person name="Jiang F."/>
            <person name="Yin L."/>
            <person name="Zhang G."/>
            <person name="Qian W."/>
            <person name="Fan W."/>
        </authorList>
    </citation>
    <scope>NUCLEOTIDE SEQUENCE [LARGE SCALE GENOMIC DNA]</scope>
    <source>
        <strain evidence="2">SZHN2017</strain>
        <tissue evidence="2">Muscle</tissue>
    </source>
</reference>
<sequence length="355" mass="39292">MFLTAQSRGDYSSSSQTPYTKSRSSRETDGYNNYRICKDRHNQQQFRISTYPTPNSTKSWRQRKFYPSHPASDASQQNNDLRSNRSSFLPEGEQNNADNRYELLLKKYQRVKQQLATYENEGTTTPVPQQHSQVAQIKNRDGSTGFTTLIECTREGSVGQGASDISSADDTCLSNWTGSDHRNENESVPNIAVGASTNLSTKAAVACAETVVDNSASVFEMKVESGESSAEGVVDLDEIKTITGVATSLLIVKDSPSEIDITNQFFKQPAPDPATTVETPEAEEEEDLDELELRRIALESAARRMAFDDDSDVAAASSPSTYTIQAEDAMACQSEKKDEIYPPAFLVNQLYKQDH</sequence>
<name>A0A2T7P3S6_POMCA</name>
<feature type="compositionally biased region" description="Polar residues" evidence="1">
    <location>
        <begin position="73"/>
        <end position="95"/>
    </location>
</feature>
<feature type="region of interest" description="Disordered" evidence="1">
    <location>
        <begin position="267"/>
        <end position="286"/>
    </location>
</feature>
<evidence type="ECO:0000313" key="2">
    <source>
        <dbReference type="EMBL" id="PVD28061.1"/>
    </source>
</evidence>
<dbReference type="EMBL" id="PZQS01000006">
    <property type="protein sequence ID" value="PVD28061.1"/>
    <property type="molecule type" value="Genomic_DNA"/>
</dbReference>
<dbReference type="AlphaFoldDB" id="A0A2T7P3S6"/>
<evidence type="ECO:0000256" key="1">
    <source>
        <dbReference type="SAM" id="MobiDB-lite"/>
    </source>
</evidence>
<feature type="compositionally biased region" description="Polar residues" evidence="1">
    <location>
        <begin position="43"/>
        <end position="59"/>
    </location>
</feature>
<dbReference type="Proteomes" id="UP000245119">
    <property type="component" value="Linkage Group LG6"/>
</dbReference>
<gene>
    <name evidence="2" type="ORF">C0Q70_10642</name>
</gene>
<feature type="compositionally biased region" description="Polar residues" evidence="1">
    <location>
        <begin position="1"/>
        <end position="22"/>
    </location>
</feature>
<evidence type="ECO:0000313" key="3">
    <source>
        <dbReference type="Proteomes" id="UP000245119"/>
    </source>
</evidence>